<reference evidence="2 3" key="1">
    <citation type="submission" date="2018-11" db="EMBL/GenBank/DDBJ databases">
        <title>Genome assembly of Steccherinum ochraceum LE-BIN_3174, the white-rot fungus of the Steccherinaceae family (The Residual Polyporoid clade, Polyporales, Basidiomycota).</title>
        <authorList>
            <person name="Fedorova T.V."/>
            <person name="Glazunova O.A."/>
            <person name="Landesman E.O."/>
            <person name="Moiseenko K.V."/>
            <person name="Psurtseva N.V."/>
            <person name="Savinova O.S."/>
            <person name="Shakhova N.V."/>
            <person name="Tyazhelova T.V."/>
            <person name="Vasina D.V."/>
        </authorList>
    </citation>
    <scope>NUCLEOTIDE SEQUENCE [LARGE SCALE GENOMIC DNA]</scope>
    <source>
        <strain evidence="2 3">LE-BIN_3174</strain>
    </source>
</reference>
<proteinExistence type="predicted"/>
<dbReference type="Proteomes" id="UP000292702">
    <property type="component" value="Unassembled WGS sequence"/>
</dbReference>
<dbReference type="OrthoDB" id="3043786at2759"/>
<dbReference type="AlphaFoldDB" id="A0A4R0RDA0"/>
<feature type="region of interest" description="Disordered" evidence="1">
    <location>
        <begin position="224"/>
        <end position="267"/>
    </location>
</feature>
<feature type="compositionally biased region" description="Acidic residues" evidence="1">
    <location>
        <begin position="542"/>
        <end position="552"/>
    </location>
</feature>
<feature type="region of interest" description="Disordered" evidence="1">
    <location>
        <begin position="525"/>
        <end position="646"/>
    </location>
</feature>
<feature type="compositionally biased region" description="Basic residues" evidence="1">
    <location>
        <begin position="613"/>
        <end position="637"/>
    </location>
</feature>
<feature type="compositionally biased region" description="Polar residues" evidence="1">
    <location>
        <begin position="294"/>
        <end position="307"/>
    </location>
</feature>
<comment type="caution">
    <text evidence="2">The sequence shown here is derived from an EMBL/GenBank/DDBJ whole genome shotgun (WGS) entry which is preliminary data.</text>
</comment>
<evidence type="ECO:0000313" key="3">
    <source>
        <dbReference type="Proteomes" id="UP000292702"/>
    </source>
</evidence>
<name>A0A4R0RDA0_9APHY</name>
<dbReference type="EMBL" id="RWJN01000203">
    <property type="protein sequence ID" value="TCD65026.1"/>
    <property type="molecule type" value="Genomic_DNA"/>
</dbReference>
<feature type="region of interest" description="Disordered" evidence="1">
    <location>
        <begin position="279"/>
        <end position="317"/>
    </location>
</feature>
<accession>A0A4R0RDA0</accession>
<protein>
    <submittedName>
        <fullName evidence="2">Uncharacterized protein</fullName>
    </submittedName>
</protein>
<evidence type="ECO:0000313" key="2">
    <source>
        <dbReference type="EMBL" id="TCD65026.1"/>
    </source>
</evidence>
<sequence>MSTGEFDCGHSALYLPNRLFAAASAVPHVAEATPLPQPIPPRPNGLPTGMQYPVPPLTRLPPGRDLSSKCTPLHSLPLRTRDRSQTSFGKHPAAVENLPPEERLLFVKKGSTLWQSLIDYTETDTIVNTWRTNMGEDMLQIPSQKQQAEAVIQLIDWAVKQSLRPDSLINSEMSVDDVIGSQLLEPIDLLLQTRYSNTISQELERKTLKRWPCGWQNTRAEAVLEDESPVPSPAPPAIGLPSRSSGAAPVHSTPARNDARGVTDENAHGGFFDAYGDAPAPIAPKTPQDAMDESQASIRLSRPSSEAGSEATLRGGPPVNPLLVQRYPANAYCPSWSRGISASHRTRIIRDWARASFPDRLLLRSANLFDHGVLGELKTPWAISDQVMWSIFSHACAASATGRFRWRAAENSGERINYSLFSAPAVDVLKQIWCQLICFKTNWGFFCNGSKLMLFVKTDAQELTLTEPHDLGDDDVLQALLGLCFASLDHKHGSEEESDLISVLCPADSRKADWSVQEISQSGGGVSKIDLDLGEGPSGSGWDDDFTYDDGSEQTPPPDARPLSPLTPLSSPPPSPEPQQPVASGSEGPRYTFRPRKQPTAVEQATTTVKATKASKARTKKAKPQAKAAPKKNNKGKQRADPREDD</sequence>
<keyword evidence="3" id="KW-1185">Reference proteome</keyword>
<evidence type="ECO:0000256" key="1">
    <source>
        <dbReference type="SAM" id="MobiDB-lite"/>
    </source>
</evidence>
<organism evidence="2 3">
    <name type="scientific">Steccherinum ochraceum</name>
    <dbReference type="NCBI Taxonomy" id="92696"/>
    <lineage>
        <taxon>Eukaryota</taxon>
        <taxon>Fungi</taxon>
        <taxon>Dikarya</taxon>
        <taxon>Basidiomycota</taxon>
        <taxon>Agaricomycotina</taxon>
        <taxon>Agaricomycetes</taxon>
        <taxon>Polyporales</taxon>
        <taxon>Steccherinaceae</taxon>
        <taxon>Steccherinum</taxon>
    </lineage>
</organism>
<feature type="compositionally biased region" description="Low complexity" evidence="1">
    <location>
        <begin position="600"/>
        <end position="612"/>
    </location>
</feature>
<gene>
    <name evidence="2" type="ORF">EIP91_003347</name>
</gene>
<feature type="compositionally biased region" description="Basic and acidic residues" evidence="1">
    <location>
        <begin position="257"/>
        <end position="267"/>
    </location>
</feature>
<feature type="compositionally biased region" description="Pro residues" evidence="1">
    <location>
        <begin position="570"/>
        <end position="579"/>
    </location>
</feature>